<dbReference type="InterPro" id="IPR009057">
    <property type="entry name" value="Homeodomain-like_sf"/>
</dbReference>
<dbReference type="EMBL" id="CP028137">
    <property type="protein sequence ID" value="AZZ53593.1"/>
    <property type="molecule type" value="Genomic_DNA"/>
</dbReference>
<keyword evidence="3" id="KW-0804">Transcription</keyword>
<dbReference type="PANTHER" id="PTHR30055">
    <property type="entry name" value="HTH-TYPE TRANSCRIPTIONAL REGULATOR RUTR"/>
    <property type="match status" value="1"/>
</dbReference>
<name>A0A3Q9UYN0_9MICO</name>
<dbReference type="Gene3D" id="1.10.357.10">
    <property type="entry name" value="Tetracycline Repressor, domain 2"/>
    <property type="match status" value="1"/>
</dbReference>
<dbReference type="SUPFAM" id="SSF48498">
    <property type="entry name" value="Tetracyclin repressor-like, C-terminal domain"/>
    <property type="match status" value="1"/>
</dbReference>
<keyword evidence="2 4" id="KW-0238">DNA-binding</keyword>
<dbReference type="Pfam" id="PF00440">
    <property type="entry name" value="TetR_N"/>
    <property type="match status" value="1"/>
</dbReference>
<dbReference type="Pfam" id="PF21597">
    <property type="entry name" value="TetR_C_43"/>
    <property type="match status" value="1"/>
</dbReference>
<evidence type="ECO:0000256" key="2">
    <source>
        <dbReference type="ARBA" id="ARBA00023125"/>
    </source>
</evidence>
<keyword evidence="1" id="KW-0805">Transcription regulation</keyword>
<feature type="domain" description="HTH tetR-type" evidence="5">
    <location>
        <begin position="5"/>
        <end position="65"/>
    </location>
</feature>
<dbReference type="GO" id="GO:0000976">
    <property type="term" value="F:transcription cis-regulatory region binding"/>
    <property type="evidence" value="ECO:0007669"/>
    <property type="project" value="TreeGrafter"/>
</dbReference>
<reference evidence="6 7" key="1">
    <citation type="submission" date="2018-03" db="EMBL/GenBank/DDBJ databases">
        <title>Bacteriophage NCPPB3778 and a type I-E CRISPR drive the evolution of the US Biological Select Agent, Rathayibacter toxicus.</title>
        <authorList>
            <person name="Davis E.W.II."/>
            <person name="Tabima J.F."/>
            <person name="Weisberg A.J."/>
            <person name="Dantas Lopes L."/>
            <person name="Wiseman M.S."/>
            <person name="Wiseman M.S."/>
            <person name="Pupko T."/>
            <person name="Belcher M.S."/>
            <person name="Sechler A.J."/>
            <person name="Tancos M.A."/>
            <person name="Schroeder B.K."/>
            <person name="Murray T.D."/>
            <person name="Luster D.G."/>
            <person name="Schneider W.L."/>
            <person name="Rogers E."/>
            <person name="Andreote F.D."/>
            <person name="Grunwald N.J."/>
            <person name="Putnam M.L."/>
            <person name="Chang J.H."/>
        </authorList>
    </citation>
    <scope>NUCLEOTIDE SEQUENCE [LARGE SCALE GENOMIC DNA]</scope>
    <source>
        <strain evidence="6 7">DSM 15932</strain>
    </source>
</reference>
<dbReference type="RefSeq" id="WP_127888043.1">
    <property type="nucleotide sequence ID" value="NZ_CP028137.1"/>
</dbReference>
<dbReference type="GO" id="GO:0003700">
    <property type="term" value="F:DNA-binding transcription factor activity"/>
    <property type="evidence" value="ECO:0007669"/>
    <property type="project" value="TreeGrafter"/>
</dbReference>
<dbReference type="Proteomes" id="UP000285317">
    <property type="component" value="Chromosome"/>
</dbReference>
<sequence length="184" mass="19676">MAVLRSDAARSRARILEVARTHDRSTLRLNEVAREAGVGVATVYRHFPTVHALVEALSADTLGAMLAVSRRAAALPDPGAALAVYLREALDLQLSDGGLQAVLLSQEDEAESVRAAKREIFESFATVLAAARTAGAVRPDLTIDHLEYLVCGIEHAVRLGSPADRAVLLDVLLDGLRPRAARQP</sequence>
<dbReference type="InterPro" id="IPR036271">
    <property type="entry name" value="Tet_transcr_reg_TetR-rel_C_sf"/>
</dbReference>
<evidence type="ECO:0000259" key="5">
    <source>
        <dbReference type="PROSITE" id="PS50977"/>
    </source>
</evidence>
<dbReference type="InterPro" id="IPR049445">
    <property type="entry name" value="TetR_SbtR-like_C"/>
</dbReference>
<dbReference type="KEGG" id="rfs:C1I64_17160"/>
<evidence type="ECO:0000256" key="1">
    <source>
        <dbReference type="ARBA" id="ARBA00023015"/>
    </source>
</evidence>
<dbReference type="PROSITE" id="PS50977">
    <property type="entry name" value="HTH_TETR_2"/>
    <property type="match status" value="1"/>
</dbReference>
<dbReference type="InterPro" id="IPR001647">
    <property type="entry name" value="HTH_TetR"/>
</dbReference>
<dbReference type="SUPFAM" id="SSF46689">
    <property type="entry name" value="Homeodomain-like"/>
    <property type="match status" value="1"/>
</dbReference>
<evidence type="ECO:0000313" key="6">
    <source>
        <dbReference type="EMBL" id="AZZ53593.1"/>
    </source>
</evidence>
<protein>
    <submittedName>
        <fullName evidence="6">TetR/AcrR family transcriptional regulator</fullName>
    </submittedName>
</protein>
<gene>
    <name evidence="6" type="ORF">C1I64_17160</name>
</gene>
<dbReference type="AlphaFoldDB" id="A0A3Q9UYN0"/>
<evidence type="ECO:0000256" key="4">
    <source>
        <dbReference type="PROSITE-ProRule" id="PRU00335"/>
    </source>
</evidence>
<proteinExistence type="predicted"/>
<dbReference type="InterPro" id="IPR050109">
    <property type="entry name" value="HTH-type_TetR-like_transc_reg"/>
</dbReference>
<organism evidence="6 7">
    <name type="scientific">Rathayibacter festucae DSM 15932</name>
    <dbReference type="NCBI Taxonomy" id="1328866"/>
    <lineage>
        <taxon>Bacteria</taxon>
        <taxon>Bacillati</taxon>
        <taxon>Actinomycetota</taxon>
        <taxon>Actinomycetes</taxon>
        <taxon>Micrococcales</taxon>
        <taxon>Microbacteriaceae</taxon>
        <taxon>Rathayibacter</taxon>
    </lineage>
</organism>
<evidence type="ECO:0000256" key="3">
    <source>
        <dbReference type="ARBA" id="ARBA00023163"/>
    </source>
</evidence>
<dbReference type="PANTHER" id="PTHR30055:SF234">
    <property type="entry name" value="HTH-TYPE TRANSCRIPTIONAL REGULATOR BETI"/>
    <property type="match status" value="1"/>
</dbReference>
<accession>A0A3Q9UYN0</accession>
<feature type="DNA-binding region" description="H-T-H motif" evidence="4">
    <location>
        <begin position="28"/>
        <end position="47"/>
    </location>
</feature>
<evidence type="ECO:0000313" key="7">
    <source>
        <dbReference type="Proteomes" id="UP000285317"/>
    </source>
</evidence>